<evidence type="ECO:0000256" key="10">
    <source>
        <dbReference type="SAM" id="MobiDB-lite"/>
    </source>
</evidence>
<comment type="subcellular location">
    <subcellularLocation>
        <location evidence="2 9">Cytoplasm</location>
    </subcellularLocation>
    <subcellularLocation>
        <location evidence="1">Endoplasmic reticulum</location>
    </subcellularLocation>
</comment>
<keyword evidence="8 9" id="KW-0687">Ribonucleoprotein</keyword>
<dbReference type="PIRSF" id="PIRSF038922">
    <property type="entry name" value="SRP72"/>
    <property type="match status" value="1"/>
</dbReference>
<feature type="domain" description="Signal recognition particle SRP72 subunit RNA-binding" evidence="11">
    <location>
        <begin position="535"/>
        <end position="585"/>
    </location>
</feature>
<dbReference type="InterPro" id="IPR031545">
    <property type="entry name" value="SRP72_TPR-like"/>
</dbReference>
<keyword evidence="7 9" id="KW-0733">Signal recognition particle</keyword>
<evidence type="ECO:0000313" key="12">
    <source>
        <dbReference type="EMBL" id="CEJ94586.1"/>
    </source>
</evidence>
<dbReference type="Proteomes" id="UP000039046">
    <property type="component" value="Unassembled WGS sequence"/>
</dbReference>
<evidence type="ECO:0000256" key="7">
    <source>
        <dbReference type="ARBA" id="ARBA00023135"/>
    </source>
</evidence>
<keyword evidence="6" id="KW-0256">Endoplasmic reticulum</keyword>
<comment type="similarity">
    <text evidence="3 9">Belongs to the SRP72 family.</text>
</comment>
<dbReference type="HOGENOM" id="CLU_013808_3_0_1"/>
<protein>
    <recommendedName>
        <fullName evidence="4 9">Signal recognition particle subunit SRP72</fullName>
    </recommendedName>
</protein>
<accession>A0A0A1TBY4</accession>
<evidence type="ECO:0000256" key="5">
    <source>
        <dbReference type="ARBA" id="ARBA00022490"/>
    </source>
</evidence>
<evidence type="ECO:0000256" key="4">
    <source>
        <dbReference type="ARBA" id="ARBA00018350"/>
    </source>
</evidence>
<dbReference type="STRING" id="1531966.A0A0A1TBY4"/>
<dbReference type="AlphaFoldDB" id="A0A0A1TBY4"/>
<keyword evidence="13" id="KW-1185">Reference proteome</keyword>
<dbReference type="InterPro" id="IPR013699">
    <property type="entry name" value="Signal_recog_part_SRP72_RNA-bd"/>
</dbReference>
<evidence type="ECO:0000256" key="1">
    <source>
        <dbReference type="ARBA" id="ARBA00004240"/>
    </source>
</evidence>
<proteinExistence type="inferred from homology"/>
<evidence type="ECO:0000313" key="13">
    <source>
        <dbReference type="Proteomes" id="UP000039046"/>
    </source>
</evidence>
<dbReference type="Gene3D" id="1.25.40.10">
    <property type="entry name" value="Tetratricopeptide repeat domain"/>
    <property type="match status" value="2"/>
</dbReference>
<dbReference type="SUPFAM" id="SSF48452">
    <property type="entry name" value="TPR-like"/>
    <property type="match status" value="1"/>
</dbReference>
<dbReference type="GO" id="GO:0005786">
    <property type="term" value="C:signal recognition particle, endoplasmic reticulum targeting"/>
    <property type="evidence" value="ECO:0007669"/>
    <property type="project" value="UniProtKB-UniRule"/>
</dbReference>
<evidence type="ECO:0000256" key="8">
    <source>
        <dbReference type="ARBA" id="ARBA00023274"/>
    </source>
</evidence>
<gene>
    <name evidence="12" type="ORF">VHEMI10106</name>
</gene>
<feature type="compositionally biased region" description="Basic and acidic residues" evidence="10">
    <location>
        <begin position="570"/>
        <end position="582"/>
    </location>
</feature>
<dbReference type="GO" id="GO:0043022">
    <property type="term" value="F:ribosome binding"/>
    <property type="evidence" value="ECO:0007669"/>
    <property type="project" value="TreeGrafter"/>
</dbReference>
<feature type="region of interest" description="Disordered" evidence="10">
    <location>
        <begin position="535"/>
        <end position="635"/>
    </location>
</feature>
<evidence type="ECO:0000256" key="9">
    <source>
        <dbReference type="PIRNR" id="PIRNR038922"/>
    </source>
</evidence>
<name>A0A0A1TBY4_9HYPO</name>
<dbReference type="GO" id="GO:0008312">
    <property type="term" value="F:7S RNA binding"/>
    <property type="evidence" value="ECO:0007669"/>
    <property type="project" value="InterPro"/>
</dbReference>
<dbReference type="FunFam" id="1.25.40.10:FF:000512">
    <property type="entry name" value="Signal recognition particle subunit SRP72"/>
    <property type="match status" value="1"/>
</dbReference>
<dbReference type="PANTHER" id="PTHR14094:SF9">
    <property type="entry name" value="SIGNAL RECOGNITION PARTICLE SUBUNIT SRP72"/>
    <property type="match status" value="1"/>
</dbReference>
<dbReference type="Pfam" id="PF17004">
    <property type="entry name" value="SRP_TPR_like"/>
    <property type="match status" value="1"/>
</dbReference>
<dbReference type="InterPro" id="IPR011990">
    <property type="entry name" value="TPR-like_helical_dom_sf"/>
</dbReference>
<evidence type="ECO:0000259" key="11">
    <source>
        <dbReference type="Pfam" id="PF08492"/>
    </source>
</evidence>
<dbReference type="OrthoDB" id="5421607at2759"/>
<evidence type="ECO:0000256" key="3">
    <source>
        <dbReference type="ARBA" id="ARBA00007676"/>
    </source>
</evidence>
<dbReference type="InterPro" id="IPR026270">
    <property type="entry name" value="SRP72"/>
</dbReference>
<reference evidence="12 13" key="1">
    <citation type="journal article" date="2015" name="Genome Announc.">
        <title>Draft Genome Sequence and Gene Annotation of the Entomopathogenic Fungus Verticillium hemipterigenum.</title>
        <authorList>
            <person name="Horn F."/>
            <person name="Habel A."/>
            <person name="Scharf D.H."/>
            <person name="Dworschak J."/>
            <person name="Brakhage A.A."/>
            <person name="Guthke R."/>
            <person name="Hertweck C."/>
            <person name="Linde J."/>
        </authorList>
    </citation>
    <scope>NUCLEOTIDE SEQUENCE [LARGE SCALE GENOMIC DNA]</scope>
</reference>
<dbReference type="GO" id="GO:0006614">
    <property type="term" value="P:SRP-dependent cotranslational protein targeting to membrane"/>
    <property type="evidence" value="ECO:0007669"/>
    <property type="project" value="UniProtKB-UniRule"/>
</dbReference>
<keyword evidence="5 9" id="KW-0963">Cytoplasm</keyword>
<sequence length="635" mass="68386">MPQSLASLLQSSSIVDDDEVLQAANAAISSNKNDIVAQQTKVVALLKLDRFDDAIRFIAGCGDSLASHCALEKAYALYKAGQIDEAAAIINDSGDNDPRFKHLAAQVAYRAERFQDAASIYNELVATDDDCDLKINAAAVSAQQEWLGYSSKIGGGIPETFELCYNVACFEIAKGNYDEATKLLQRAATLCKASEDLGDEDKQAELRPIWVQQAYVYARQGNMKEALDLYTLLGSTDDSDADFAAVAKNNHTLLSGNTENPYIQQREMEAVVAAAKQAKLFSYQSLRLAKNVYVTDLNAHKATGVRSKTRKELAKETQPTIQSNYTLAGVINAAASVNQGTAQTAIRTLQNATTKRSLDVGLVLAIIQLQLDQHRAGAATATLESLFTRLEKIDTDEARDVRYSPGLVALSVSLMKKHGRQNAAKAEFSKAAKHWIARKDAAAYSSSILTESGVQLMRSSDTDELKLAGAAFEKILERDSNCEIASAGLVASLAVLDGSTAAKHATELPAVEDLVDDANVDALLKAGVAVLPGQAPTKKRNAADDGNSAAAKKHRRRRLPKNFVEGQTPDPERWLPLRDRSTYRPKNKKGKKKMADSTQGGPVKDEETLELVGGGGVKVEKASGGGAKKKKKGKK</sequence>
<dbReference type="PANTHER" id="PTHR14094">
    <property type="entry name" value="SIGNAL RECOGNITION PARTICLE 72"/>
    <property type="match status" value="1"/>
</dbReference>
<dbReference type="Pfam" id="PF08492">
    <property type="entry name" value="SRP72"/>
    <property type="match status" value="1"/>
</dbReference>
<feature type="compositionally biased region" description="Basic residues" evidence="10">
    <location>
        <begin position="583"/>
        <end position="592"/>
    </location>
</feature>
<organism evidence="12 13">
    <name type="scientific">[Torrubiella] hemipterigena</name>
    <dbReference type="NCBI Taxonomy" id="1531966"/>
    <lineage>
        <taxon>Eukaryota</taxon>
        <taxon>Fungi</taxon>
        <taxon>Dikarya</taxon>
        <taxon>Ascomycota</taxon>
        <taxon>Pezizomycotina</taxon>
        <taxon>Sordariomycetes</taxon>
        <taxon>Hypocreomycetidae</taxon>
        <taxon>Hypocreales</taxon>
        <taxon>Clavicipitaceae</taxon>
        <taxon>Clavicipitaceae incertae sedis</taxon>
        <taxon>'Torrubiella' clade</taxon>
    </lineage>
</organism>
<evidence type="ECO:0000256" key="2">
    <source>
        <dbReference type="ARBA" id="ARBA00004496"/>
    </source>
</evidence>
<dbReference type="EMBL" id="CDHN01000007">
    <property type="protein sequence ID" value="CEJ94586.1"/>
    <property type="molecule type" value="Genomic_DNA"/>
</dbReference>
<comment type="function">
    <text evidence="9">Component of the signal recognition particle (SRP) complex, a ribonucleoprotein complex that mediates the cotranslational targeting of secretory and membrane proteins to the endoplasmic reticulum (ER).</text>
</comment>
<feature type="compositionally biased region" description="Basic residues" evidence="10">
    <location>
        <begin position="551"/>
        <end position="560"/>
    </location>
</feature>
<evidence type="ECO:0000256" key="6">
    <source>
        <dbReference type="ARBA" id="ARBA00022824"/>
    </source>
</evidence>
<dbReference type="GO" id="GO:0005783">
    <property type="term" value="C:endoplasmic reticulum"/>
    <property type="evidence" value="ECO:0007669"/>
    <property type="project" value="UniProtKB-SubCell"/>
</dbReference>